<gene>
    <name evidence="8" type="ORF">BDW42DRAFT_199171</name>
</gene>
<dbReference type="PANTHER" id="PTHR43788:SF8">
    <property type="entry name" value="DNA-BINDING PROTEIN SMUBP-2"/>
    <property type="match status" value="1"/>
</dbReference>
<evidence type="ECO:0000313" key="9">
    <source>
        <dbReference type="Proteomes" id="UP000235023"/>
    </source>
</evidence>
<keyword evidence="4" id="KW-0347">Helicase</keyword>
<dbReference type="OrthoDB" id="4423012at2759"/>
<evidence type="ECO:0000256" key="1">
    <source>
        <dbReference type="ARBA" id="ARBA00007913"/>
    </source>
</evidence>
<feature type="domain" description="DNA2/NAM7 helicase-like C-terminal" evidence="7">
    <location>
        <begin position="576"/>
        <end position="774"/>
    </location>
</feature>
<dbReference type="InterPro" id="IPR041679">
    <property type="entry name" value="DNA2/NAM7-like_C"/>
</dbReference>
<keyword evidence="9" id="KW-1185">Reference proteome</keyword>
<organism evidence="8 9">
    <name type="scientific">Aspergillus taichungensis</name>
    <dbReference type="NCBI Taxonomy" id="482145"/>
    <lineage>
        <taxon>Eukaryota</taxon>
        <taxon>Fungi</taxon>
        <taxon>Dikarya</taxon>
        <taxon>Ascomycota</taxon>
        <taxon>Pezizomycotina</taxon>
        <taxon>Eurotiomycetes</taxon>
        <taxon>Eurotiomycetidae</taxon>
        <taxon>Eurotiales</taxon>
        <taxon>Aspergillaceae</taxon>
        <taxon>Aspergillus</taxon>
        <taxon>Aspergillus subgen. Circumdati</taxon>
    </lineage>
</organism>
<dbReference type="InterPro" id="IPR041677">
    <property type="entry name" value="DNA2/NAM7_AAA_11"/>
</dbReference>
<dbReference type="EMBL" id="KZ559632">
    <property type="protein sequence ID" value="PLN75931.1"/>
    <property type="molecule type" value="Genomic_DNA"/>
</dbReference>
<dbReference type="AlphaFoldDB" id="A0A2J5HG81"/>
<dbReference type="GO" id="GO:0016787">
    <property type="term" value="F:hydrolase activity"/>
    <property type="evidence" value="ECO:0007669"/>
    <property type="project" value="UniProtKB-KW"/>
</dbReference>
<evidence type="ECO:0000313" key="8">
    <source>
        <dbReference type="EMBL" id="PLN75931.1"/>
    </source>
</evidence>
<evidence type="ECO:0000259" key="6">
    <source>
        <dbReference type="Pfam" id="PF13086"/>
    </source>
</evidence>
<dbReference type="CDD" id="cd18808">
    <property type="entry name" value="SF1_C_Upf1"/>
    <property type="match status" value="1"/>
</dbReference>
<dbReference type="Pfam" id="PF13087">
    <property type="entry name" value="AAA_12"/>
    <property type="match status" value="1"/>
</dbReference>
<dbReference type="PANTHER" id="PTHR43788">
    <property type="entry name" value="DNA2/NAM7 HELICASE FAMILY MEMBER"/>
    <property type="match status" value="1"/>
</dbReference>
<comment type="similarity">
    <text evidence="1">Belongs to the DNA2/NAM7 helicase family.</text>
</comment>
<dbReference type="GO" id="GO:0005524">
    <property type="term" value="F:ATP binding"/>
    <property type="evidence" value="ECO:0007669"/>
    <property type="project" value="UniProtKB-KW"/>
</dbReference>
<dbReference type="Gene3D" id="3.40.50.300">
    <property type="entry name" value="P-loop containing nucleotide triphosphate hydrolases"/>
    <property type="match status" value="2"/>
</dbReference>
<evidence type="ECO:0000256" key="4">
    <source>
        <dbReference type="ARBA" id="ARBA00022806"/>
    </source>
</evidence>
<keyword evidence="5" id="KW-0067">ATP-binding</keyword>
<dbReference type="InterPro" id="IPR047187">
    <property type="entry name" value="SF1_C_Upf1"/>
</dbReference>
<protein>
    <submittedName>
        <fullName evidence="8">P-loop containing nucleoside triphosphate hydrolase protein</fullName>
    </submittedName>
</protein>
<reference evidence="9" key="1">
    <citation type="submission" date="2017-12" db="EMBL/GenBank/DDBJ databases">
        <authorList>
            <consortium name="DOE Joint Genome Institute"/>
            <person name="Mondo S.J."/>
            <person name="Kjaerbolling I."/>
            <person name="Vesth T.C."/>
            <person name="Frisvad J.C."/>
            <person name="Nybo J.L."/>
            <person name="Theobald S."/>
            <person name="Kuo A."/>
            <person name="Bowyer P."/>
            <person name="Matsuda Y."/>
            <person name="Lyhne E.K."/>
            <person name="Kogle M.E."/>
            <person name="Clum A."/>
            <person name="Lipzen A."/>
            <person name="Salamov A."/>
            <person name="Ngan C.Y."/>
            <person name="Daum C."/>
            <person name="Chiniquy J."/>
            <person name="Barry K."/>
            <person name="LaButti K."/>
            <person name="Haridas S."/>
            <person name="Simmons B.A."/>
            <person name="Magnuson J.K."/>
            <person name="Mortensen U.H."/>
            <person name="Larsen T.O."/>
            <person name="Grigoriev I.V."/>
            <person name="Baker S.E."/>
            <person name="Andersen M.R."/>
            <person name="Nordberg H.P."/>
            <person name="Cantor M.N."/>
            <person name="Hua S.X."/>
        </authorList>
    </citation>
    <scope>NUCLEOTIDE SEQUENCE [LARGE SCALE GENOMIC DNA]</scope>
    <source>
        <strain evidence="9">IBT 19404</strain>
    </source>
</reference>
<proteinExistence type="inferred from homology"/>
<evidence type="ECO:0000256" key="5">
    <source>
        <dbReference type="ARBA" id="ARBA00022840"/>
    </source>
</evidence>
<feature type="domain" description="DNA2/NAM7 helicase helicase" evidence="6">
    <location>
        <begin position="474"/>
        <end position="567"/>
    </location>
</feature>
<dbReference type="GO" id="GO:0043139">
    <property type="term" value="F:5'-3' DNA helicase activity"/>
    <property type="evidence" value="ECO:0007669"/>
    <property type="project" value="TreeGrafter"/>
</dbReference>
<evidence type="ECO:0000259" key="7">
    <source>
        <dbReference type="Pfam" id="PF13087"/>
    </source>
</evidence>
<keyword evidence="3 8" id="KW-0378">Hydrolase</keyword>
<dbReference type="SUPFAM" id="SSF52540">
    <property type="entry name" value="P-loop containing nucleoside triphosphate hydrolases"/>
    <property type="match status" value="1"/>
</dbReference>
<evidence type="ECO:0000256" key="3">
    <source>
        <dbReference type="ARBA" id="ARBA00022801"/>
    </source>
</evidence>
<sequence>MANLFSESNTTVKFPVKSIKYHGLEENIAKAQPIATHPPINLLLSSSTVKLRQGLTANQGRSRSFWNVTFHIASLHIDSLKTAKEELVYTFKSNFDLTSAADTEKQDALPKPSEYPLATARLVNKVIQITLGLPSAKLWEKQSELVCQALCGNRLPLSQEEDGYIKMNRRAINKEAEEEEKCLVGRGCHVKCVTVADRTLLGIWPIEDRPFRLYRGCTLVLRGESFFVKERAKDYQIPGEKGAPEDWMASVSGDSPKWKSLIDAPIHAILKNEVDTRLFDQIEEDNVEVHPVSNPVVQIQMLEATRKLSEHWGDENFDAMCHEFENHDATMPSGNTKKLPLTSMFLPLAPRIDTHDPLITSSADLNTFVPKEWRLNEAQVQATTQSSAIELVGSARLAVLVPTHAAGTAVMSQLSRAFRTFKYGEHKLMRLRGRADSEERLFGGNTQEFDDIEQTIAHAKKNPGKYRHFIQGIESLKTCGRVKKGFKEFNQQRRELIVDIMKGVQVVVTLPLSVKEMIRREFSPKFVVFDEASFFRDPEIFSILGQLRADAHVLFVGDHKQLSPPVFTAQGVAAWSKSAFERLIDKKYHQTLLNVSYRSHKILYRPTSLAYYDGQVKSFHDGPNKNVGINPENPVVVRVGNKTWSLAGLSHFLHLARVDSDDNKKDPSGSLYHPREAELGVALARSLFDRGARDILIMSPYKAQVALVKKVWEQKHPTAGAPRIQTVDASQGSEAEAVIVLITRNFGSAGFLQSTKRTNVMLSRARIAQYVVGNWNWVGGKSFSKDSGKFYAYLEEADNVLDKRTDYAVTPKVG</sequence>
<keyword evidence="2" id="KW-0547">Nucleotide-binding</keyword>
<evidence type="ECO:0000256" key="2">
    <source>
        <dbReference type="ARBA" id="ARBA00022741"/>
    </source>
</evidence>
<dbReference type="Proteomes" id="UP000235023">
    <property type="component" value="Unassembled WGS sequence"/>
</dbReference>
<dbReference type="InterPro" id="IPR050534">
    <property type="entry name" value="Coronavir_polyprotein_1ab"/>
</dbReference>
<dbReference type="InterPro" id="IPR027417">
    <property type="entry name" value="P-loop_NTPase"/>
</dbReference>
<accession>A0A2J5HG81</accession>
<dbReference type="Pfam" id="PF13086">
    <property type="entry name" value="AAA_11"/>
    <property type="match status" value="1"/>
</dbReference>
<name>A0A2J5HG81_9EURO</name>